<dbReference type="AlphaFoldDB" id="A0A443SAD1"/>
<keyword evidence="3" id="KW-0732">Signal</keyword>
<feature type="domain" description="VWA N-terminal" evidence="8">
    <location>
        <begin position="70"/>
        <end position="176"/>
    </location>
</feature>
<evidence type="ECO:0000256" key="6">
    <source>
        <dbReference type="ARBA" id="ARBA00023136"/>
    </source>
</evidence>
<evidence type="ECO:0000256" key="5">
    <source>
        <dbReference type="ARBA" id="ARBA00022989"/>
    </source>
</evidence>
<dbReference type="PANTHER" id="PTHR10166:SF37">
    <property type="entry name" value="STOLID, ISOFORM H"/>
    <property type="match status" value="1"/>
</dbReference>
<dbReference type="GO" id="GO:0005891">
    <property type="term" value="C:voltage-gated calcium channel complex"/>
    <property type="evidence" value="ECO:0007669"/>
    <property type="project" value="TreeGrafter"/>
</dbReference>
<protein>
    <submittedName>
        <fullName evidence="9">Voltage-dependent calcium channel subunit alpha-2/delta-3-like protein 2</fullName>
    </submittedName>
</protein>
<proteinExistence type="predicted"/>
<evidence type="ECO:0000256" key="4">
    <source>
        <dbReference type="ARBA" id="ARBA00022837"/>
    </source>
</evidence>
<dbReference type="InterPro" id="IPR013608">
    <property type="entry name" value="VWA_N"/>
</dbReference>
<reference evidence="9 10" key="1">
    <citation type="journal article" date="2018" name="Gigascience">
        <title>Genomes of trombidid mites reveal novel predicted allergens and laterally-transferred genes associated with secondary metabolism.</title>
        <authorList>
            <person name="Dong X."/>
            <person name="Chaisiri K."/>
            <person name="Xia D."/>
            <person name="Armstrong S.D."/>
            <person name="Fang Y."/>
            <person name="Donnelly M.J."/>
            <person name="Kadowaki T."/>
            <person name="McGarry J.W."/>
            <person name="Darby A.C."/>
            <person name="Makepeace B.L."/>
        </authorList>
    </citation>
    <scope>NUCLEOTIDE SEQUENCE [LARGE SCALE GENOMIC DNA]</scope>
    <source>
        <strain evidence="9">UoL-UT</strain>
    </source>
</reference>
<dbReference type="GO" id="GO:0005245">
    <property type="term" value="F:voltage-gated calcium channel activity"/>
    <property type="evidence" value="ECO:0007669"/>
    <property type="project" value="TreeGrafter"/>
</dbReference>
<keyword evidence="5" id="KW-1133">Transmembrane helix</keyword>
<gene>
    <name evidence="9" type="ORF">B4U80_01745</name>
</gene>
<evidence type="ECO:0000256" key="2">
    <source>
        <dbReference type="ARBA" id="ARBA00022692"/>
    </source>
</evidence>
<accession>A0A443SAD1</accession>
<dbReference type="Proteomes" id="UP000288716">
    <property type="component" value="Unassembled WGS sequence"/>
</dbReference>
<keyword evidence="6" id="KW-0472">Membrane</keyword>
<dbReference type="EMBL" id="NCKV01004788">
    <property type="protein sequence ID" value="RWS24506.1"/>
    <property type="molecule type" value="Genomic_DNA"/>
</dbReference>
<dbReference type="PANTHER" id="PTHR10166">
    <property type="entry name" value="VOLTAGE-DEPENDENT CALCIUM CHANNEL SUBUNIT ALPHA-2/DELTA-RELATED"/>
    <property type="match status" value="1"/>
</dbReference>
<comment type="caution">
    <text evidence="9">The sequence shown here is derived from an EMBL/GenBank/DDBJ whole genome shotgun (WGS) entry which is preliminary data.</text>
</comment>
<evidence type="ECO:0000313" key="9">
    <source>
        <dbReference type="EMBL" id="RWS24506.1"/>
    </source>
</evidence>
<dbReference type="STRING" id="299467.A0A443SAD1"/>
<evidence type="ECO:0000256" key="7">
    <source>
        <dbReference type="ARBA" id="ARBA00023180"/>
    </source>
</evidence>
<evidence type="ECO:0000259" key="8">
    <source>
        <dbReference type="Pfam" id="PF08399"/>
    </source>
</evidence>
<evidence type="ECO:0000313" key="10">
    <source>
        <dbReference type="Proteomes" id="UP000288716"/>
    </source>
</evidence>
<dbReference type="VEuPathDB" id="VectorBase:LDEU007533"/>
<dbReference type="InterPro" id="IPR051173">
    <property type="entry name" value="Ca_channel_alpha-2/delta"/>
</dbReference>
<dbReference type="OrthoDB" id="10054666at2759"/>
<evidence type="ECO:0000256" key="3">
    <source>
        <dbReference type="ARBA" id="ARBA00022729"/>
    </source>
</evidence>
<keyword evidence="2" id="KW-0812">Transmembrane</keyword>
<keyword evidence="4" id="KW-0106">Calcium</keyword>
<keyword evidence="7" id="KW-0325">Glycoprotein</keyword>
<name>A0A443SAD1_9ACAR</name>
<sequence length="219" mass="25507">MGVKVDSVHPPQLLDYFITDVQNMFKWKREHVERIAVKAEAEAANYTYEPHLLFFDYDAKRLYDGRFEEKYTAAQKATANFRDMKDADRKKELEKWHDLLLTPNIGYNNAPVNMEKSVIHLPVNVYGESVSISNSIKWSSALTQIFRNNKNHDYDLSWQYFCSIDGYLRLFPATKWRLPDHSNANSDLYDCRLQPSFIKAAASPKDVVILLDRSQFTKG</sequence>
<evidence type="ECO:0000256" key="1">
    <source>
        <dbReference type="ARBA" id="ARBA00004479"/>
    </source>
</evidence>
<comment type="subcellular location">
    <subcellularLocation>
        <location evidence="1">Membrane</location>
        <topology evidence="1">Single-pass type I membrane protein</topology>
    </subcellularLocation>
</comment>
<organism evidence="9 10">
    <name type="scientific">Leptotrombidium deliense</name>
    <dbReference type="NCBI Taxonomy" id="299467"/>
    <lineage>
        <taxon>Eukaryota</taxon>
        <taxon>Metazoa</taxon>
        <taxon>Ecdysozoa</taxon>
        <taxon>Arthropoda</taxon>
        <taxon>Chelicerata</taxon>
        <taxon>Arachnida</taxon>
        <taxon>Acari</taxon>
        <taxon>Acariformes</taxon>
        <taxon>Trombidiformes</taxon>
        <taxon>Prostigmata</taxon>
        <taxon>Anystina</taxon>
        <taxon>Parasitengona</taxon>
        <taxon>Trombiculoidea</taxon>
        <taxon>Trombiculidae</taxon>
        <taxon>Leptotrombidium</taxon>
    </lineage>
</organism>
<dbReference type="Pfam" id="PF08399">
    <property type="entry name" value="VWA_N"/>
    <property type="match status" value="1"/>
</dbReference>
<keyword evidence="10" id="KW-1185">Reference proteome</keyword>